<evidence type="ECO:0000313" key="3">
    <source>
        <dbReference type="Proteomes" id="UP000035503"/>
    </source>
</evidence>
<dbReference type="NCBIfam" id="TIGR03725">
    <property type="entry name" value="T6A_YeaZ"/>
    <property type="match status" value="1"/>
</dbReference>
<dbReference type="OrthoDB" id="9809995at2"/>
<proteinExistence type="predicted"/>
<dbReference type="Proteomes" id="UP000035503">
    <property type="component" value="Chromosome"/>
</dbReference>
<dbReference type="PANTHER" id="PTHR11735">
    <property type="entry name" value="TRNA N6-ADENOSINE THREONYLCARBAMOYLTRANSFERASE"/>
    <property type="match status" value="1"/>
</dbReference>
<dbReference type="InterPro" id="IPR043129">
    <property type="entry name" value="ATPase_NBD"/>
</dbReference>
<dbReference type="RefSeq" id="WP_047264240.1">
    <property type="nucleotide sequence ID" value="NZ_CP004021.1"/>
</dbReference>
<sequence length="198" mass="20981">MIVLALDTTGGNCSVAVYDSNVGCILGSYFKHLGRGHAEHLMPAIDYVLKDSHLDISQIDRVVTALGPGSFTGVRVSIAVARGISLVLGKPALGVGNIEVLAYSHLATHDGPIMVLISLLRQRIYCQKFSSEGISLSSPVILDYEQARFEVDSFEGGIVGSGLAAIRGIESEGDHLPMDVLSQLGLSRTCVSPSPIYV</sequence>
<dbReference type="Pfam" id="PF00814">
    <property type="entry name" value="TsaD"/>
    <property type="match status" value="1"/>
</dbReference>
<evidence type="ECO:0000313" key="2">
    <source>
        <dbReference type="EMBL" id="AKK20226.1"/>
    </source>
</evidence>
<dbReference type="InterPro" id="IPR022496">
    <property type="entry name" value="T6A_TsaB"/>
</dbReference>
<organism evidence="2 3">
    <name type="scientific">Candidatus Liberibacter africanus PTSAPSY</name>
    <dbReference type="NCBI Taxonomy" id="1277257"/>
    <lineage>
        <taxon>Bacteria</taxon>
        <taxon>Pseudomonadati</taxon>
        <taxon>Pseudomonadota</taxon>
        <taxon>Alphaproteobacteria</taxon>
        <taxon>Hyphomicrobiales</taxon>
        <taxon>Rhizobiaceae</taxon>
        <taxon>Liberibacter</taxon>
    </lineage>
</organism>
<reference evidence="2 3" key="1">
    <citation type="journal article" date="2015" name="Genome Announc.">
        <title>Complete Genome Sequence of 'Candidatus Liberibacter africanus,' a Bacterium Associated with Citrus Huanglongbing.</title>
        <authorList>
            <person name="Lin H."/>
            <person name="Pietersen G."/>
            <person name="Han C."/>
            <person name="Read D.A."/>
            <person name="Lou B."/>
            <person name="Gupta G."/>
            <person name="Civerolo E.L."/>
        </authorList>
    </citation>
    <scope>NUCLEOTIDE SEQUENCE [LARGE SCALE GENOMIC DNA]</scope>
    <source>
        <strain evidence="2 3">PTSAPSY</strain>
    </source>
</reference>
<protein>
    <recommendedName>
        <fullName evidence="1">Gcp-like domain-containing protein</fullName>
    </recommendedName>
</protein>
<dbReference type="GO" id="GO:0002949">
    <property type="term" value="P:tRNA threonylcarbamoyladenosine modification"/>
    <property type="evidence" value="ECO:0007669"/>
    <property type="project" value="InterPro"/>
</dbReference>
<dbReference type="STRING" id="1277257.G293_02990"/>
<dbReference type="AlphaFoldDB" id="A0A0G3I2W6"/>
<dbReference type="CDD" id="cd24032">
    <property type="entry name" value="ASKHA_NBD_TsaB"/>
    <property type="match status" value="1"/>
</dbReference>
<accession>A0A0G3I2W6</accession>
<dbReference type="InterPro" id="IPR000905">
    <property type="entry name" value="Gcp-like_dom"/>
</dbReference>
<dbReference type="SUPFAM" id="SSF53067">
    <property type="entry name" value="Actin-like ATPase domain"/>
    <property type="match status" value="1"/>
</dbReference>
<dbReference type="PATRIC" id="fig|1277257.4.peg.642"/>
<dbReference type="PANTHER" id="PTHR11735:SF11">
    <property type="entry name" value="TRNA THREONYLCARBAMOYLADENOSINE BIOSYNTHESIS PROTEIN TSAB"/>
    <property type="match status" value="1"/>
</dbReference>
<keyword evidence="3" id="KW-1185">Reference proteome</keyword>
<name>A0A0G3I2W6_LIBAF</name>
<evidence type="ECO:0000259" key="1">
    <source>
        <dbReference type="Pfam" id="PF00814"/>
    </source>
</evidence>
<dbReference type="Gene3D" id="3.30.420.40">
    <property type="match status" value="2"/>
</dbReference>
<dbReference type="KEGG" id="lau:G293_02990"/>
<feature type="domain" description="Gcp-like" evidence="1">
    <location>
        <begin position="34"/>
        <end position="129"/>
    </location>
</feature>
<gene>
    <name evidence="2" type="ORF">G293_02990</name>
</gene>
<dbReference type="GO" id="GO:0005829">
    <property type="term" value="C:cytosol"/>
    <property type="evidence" value="ECO:0007669"/>
    <property type="project" value="TreeGrafter"/>
</dbReference>
<dbReference type="EMBL" id="CP004021">
    <property type="protein sequence ID" value="AKK20226.1"/>
    <property type="molecule type" value="Genomic_DNA"/>
</dbReference>